<dbReference type="AlphaFoldDB" id="A0A552VAQ3"/>
<organism evidence="2 3">
    <name type="scientific">Flavobacterium zepuense</name>
    <dbReference type="NCBI Taxonomy" id="2593302"/>
    <lineage>
        <taxon>Bacteria</taxon>
        <taxon>Pseudomonadati</taxon>
        <taxon>Bacteroidota</taxon>
        <taxon>Flavobacteriia</taxon>
        <taxon>Flavobacteriales</taxon>
        <taxon>Flavobacteriaceae</taxon>
        <taxon>Flavobacterium</taxon>
    </lineage>
</organism>
<proteinExistence type="predicted"/>
<dbReference type="SUPFAM" id="SSF54909">
    <property type="entry name" value="Dimeric alpha+beta barrel"/>
    <property type="match status" value="2"/>
</dbReference>
<evidence type="ECO:0000313" key="2">
    <source>
        <dbReference type="EMBL" id="TRW27562.1"/>
    </source>
</evidence>
<evidence type="ECO:0000313" key="3">
    <source>
        <dbReference type="Proteomes" id="UP000320643"/>
    </source>
</evidence>
<name>A0A552VAQ3_9FLAO</name>
<sequence length="214" mass="24239">MTTHNQNLNAVTLFVKVAAKPQSNQKAKEALLADVNGARTEAGNYKMELYKAEGKPDAFYLFERWQDQAALEEHFKQPYTTGAFDLQKADLNEPITMNYLTDLWPLAEGLKKQDHKPLTTLIVTFEVKPGNGDALVALFKEFVPLVRQEPGNVEFHFHSVKGNDNLFVLYERWETQQDLDAHNQLASTARLVQNVSQLVTAPVTDFILFTKDIS</sequence>
<feature type="domain" description="ABM" evidence="1">
    <location>
        <begin position="11"/>
        <end position="100"/>
    </location>
</feature>
<evidence type="ECO:0000259" key="1">
    <source>
        <dbReference type="PROSITE" id="PS51725"/>
    </source>
</evidence>
<dbReference type="PANTHER" id="PTHR33336:SF15">
    <property type="entry name" value="ABM DOMAIN-CONTAINING PROTEIN"/>
    <property type="match status" value="1"/>
</dbReference>
<comment type="caution">
    <text evidence="2">The sequence shown here is derived from an EMBL/GenBank/DDBJ whole genome shotgun (WGS) entry which is preliminary data.</text>
</comment>
<dbReference type="Proteomes" id="UP000320643">
    <property type="component" value="Unassembled WGS sequence"/>
</dbReference>
<gene>
    <name evidence="2" type="ORF">FMM05_02670</name>
</gene>
<dbReference type="Pfam" id="PF03992">
    <property type="entry name" value="ABM"/>
    <property type="match status" value="2"/>
</dbReference>
<feature type="domain" description="ABM" evidence="1">
    <location>
        <begin position="119"/>
        <end position="209"/>
    </location>
</feature>
<dbReference type="EMBL" id="VJVZ01000001">
    <property type="protein sequence ID" value="TRW27562.1"/>
    <property type="molecule type" value="Genomic_DNA"/>
</dbReference>
<reference evidence="2 3" key="1">
    <citation type="submission" date="2019-07" db="EMBL/GenBank/DDBJ databases">
        <title>Flavobacterium sp. nov., isolated from glacier ice.</title>
        <authorList>
            <person name="Liu Q."/>
            <person name="Xin Y.-H."/>
        </authorList>
    </citation>
    <scope>NUCLEOTIDE SEQUENCE [LARGE SCALE GENOMIC DNA]</scope>
    <source>
        <strain evidence="2 3">ZT4R6</strain>
    </source>
</reference>
<dbReference type="GO" id="GO:0003824">
    <property type="term" value="F:catalytic activity"/>
    <property type="evidence" value="ECO:0007669"/>
    <property type="project" value="TreeGrafter"/>
</dbReference>
<dbReference type="PANTHER" id="PTHR33336">
    <property type="entry name" value="QUINOL MONOOXYGENASE YGIN-RELATED"/>
    <property type="match status" value="1"/>
</dbReference>
<dbReference type="Gene3D" id="3.30.70.100">
    <property type="match status" value="2"/>
</dbReference>
<protein>
    <recommendedName>
        <fullName evidence="1">ABM domain-containing protein</fullName>
    </recommendedName>
</protein>
<accession>A0A552VAQ3</accession>
<dbReference type="InterPro" id="IPR011008">
    <property type="entry name" value="Dimeric_a/b-barrel"/>
</dbReference>
<dbReference type="InterPro" id="IPR050744">
    <property type="entry name" value="AI-2_Isomerase_LsrG"/>
</dbReference>
<dbReference type="RefSeq" id="WP_143371790.1">
    <property type="nucleotide sequence ID" value="NZ_VJVZ01000001.1"/>
</dbReference>
<keyword evidence="3" id="KW-1185">Reference proteome</keyword>
<dbReference type="OrthoDB" id="9806189at2"/>
<dbReference type="InterPro" id="IPR007138">
    <property type="entry name" value="ABM_dom"/>
</dbReference>
<dbReference type="PROSITE" id="PS51725">
    <property type="entry name" value="ABM"/>
    <property type="match status" value="2"/>
</dbReference>